<dbReference type="GO" id="GO:0016020">
    <property type="term" value="C:membrane"/>
    <property type="evidence" value="ECO:0007669"/>
    <property type="project" value="UniProtKB-SubCell"/>
</dbReference>
<dbReference type="Proteomes" id="UP001189624">
    <property type="component" value="Chromosome 8"/>
</dbReference>
<dbReference type="EMBL" id="OY731405">
    <property type="protein sequence ID" value="CAJ1971547.1"/>
    <property type="molecule type" value="Genomic_DNA"/>
</dbReference>
<evidence type="ECO:0000256" key="5">
    <source>
        <dbReference type="ARBA" id="ARBA00022677"/>
    </source>
</evidence>
<keyword evidence="7 9" id="KW-1133">Transmembrane helix</keyword>
<comment type="function">
    <text evidence="1">May have a structural role to stabilize the lipid body during desiccation of the seed by preventing coalescence of the oil. Probably interacts with both lipid and phospholipid moieties of lipid bodies. May also provide recognition signals for specific lipase anchorage in lipolysis during seedling growth.</text>
</comment>
<gene>
    <name evidence="10" type="ORF">AYBTSS11_LOCUS23548</name>
</gene>
<dbReference type="Gramene" id="rna-AYBTSS11_LOCUS23548">
    <property type="protein sequence ID" value="CAJ1971547.1"/>
    <property type="gene ID" value="gene-AYBTSS11_LOCUS23548"/>
</dbReference>
<evidence type="ECO:0008006" key="12">
    <source>
        <dbReference type="Google" id="ProtNLM"/>
    </source>
</evidence>
<protein>
    <recommendedName>
        <fullName evidence="12">Oleosin</fullName>
    </recommendedName>
</protein>
<keyword evidence="6 9" id="KW-0812">Transmembrane</keyword>
<evidence type="ECO:0000313" key="10">
    <source>
        <dbReference type="EMBL" id="CAJ1971547.1"/>
    </source>
</evidence>
<dbReference type="PANTHER" id="PTHR33203">
    <property type="entry name" value="OLEOSIN"/>
    <property type="match status" value="1"/>
</dbReference>
<evidence type="ECO:0000256" key="4">
    <source>
        <dbReference type="ARBA" id="ARBA00010858"/>
    </source>
</evidence>
<dbReference type="GO" id="GO:0048608">
    <property type="term" value="P:reproductive structure development"/>
    <property type="evidence" value="ECO:0007669"/>
    <property type="project" value="UniProtKB-ARBA"/>
</dbReference>
<proteinExistence type="inferred from homology"/>
<evidence type="ECO:0000256" key="3">
    <source>
        <dbReference type="ARBA" id="ARBA00004502"/>
    </source>
</evidence>
<dbReference type="GO" id="GO:0009791">
    <property type="term" value="P:post-embryonic development"/>
    <property type="evidence" value="ECO:0007669"/>
    <property type="project" value="UniProtKB-ARBA"/>
</dbReference>
<dbReference type="Pfam" id="PF01277">
    <property type="entry name" value="Oleosin"/>
    <property type="match status" value="1"/>
</dbReference>
<keyword evidence="5" id="KW-0551">Lipid droplet</keyword>
<evidence type="ECO:0000256" key="1">
    <source>
        <dbReference type="ARBA" id="ARBA00002582"/>
    </source>
</evidence>
<evidence type="ECO:0000256" key="6">
    <source>
        <dbReference type="ARBA" id="ARBA00022692"/>
    </source>
</evidence>
<comment type="similarity">
    <text evidence="4">Belongs to the oleosin family.</text>
</comment>
<evidence type="ECO:0000313" key="11">
    <source>
        <dbReference type="Proteomes" id="UP001189624"/>
    </source>
</evidence>
<evidence type="ECO:0000256" key="8">
    <source>
        <dbReference type="ARBA" id="ARBA00023136"/>
    </source>
</evidence>
<keyword evidence="8 9" id="KW-0472">Membrane</keyword>
<dbReference type="AlphaFoldDB" id="A0AA86SS27"/>
<dbReference type="GO" id="GO:0019915">
    <property type="term" value="P:lipid storage"/>
    <property type="evidence" value="ECO:0007669"/>
    <property type="project" value="TreeGrafter"/>
</dbReference>
<accession>A0AA86SS27</accession>
<reference evidence="10" key="1">
    <citation type="submission" date="2023-10" db="EMBL/GenBank/DDBJ databases">
        <authorList>
            <person name="Domelevo Entfellner J.-B."/>
        </authorList>
    </citation>
    <scope>NUCLEOTIDE SEQUENCE</scope>
</reference>
<keyword evidence="11" id="KW-1185">Reference proteome</keyword>
<feature type="transmembrane region" description="Helical" evidence="9">
    <location>
        <begin position="20"/>
        <end position="38"/>
    </location>
</feature>
<dbReference type="InterPro" id="IPR000136">
    <property type="entry name" value="Oleosin"/>
</dbReference>
<comment type="subcellular location">
    <subcellularLocation>
        <location evidence="3">Lipid droplet</location>
    </subcellularLocation>
    <subcellularLocation>
        <location evidence="2">Membrane</location>
        <topology evidence="2">Multi-pass membrane protein</topology>
    </subcellularLocation>
</comment>
<evidence type="ECO:0000256" key="9">
    <source>
        <dbReference type="SAM" id="Phobius"/>
    </source>
</evidence>
<evidence type="ECO:0000256" key="2">
    <source>
        <dbReference type="ARBA" id="ARBA00004141"/>
    </source>
</evidence>
<name>A0AA86SS27_9FABA</name>
<dbReference type="GO" id="GO:0012511">
    <property type="term" value="C:monolayer-surrounded lipid storage body"/>
    <property type="evidence" value="ECO:0007669"/>
    <property type="project" value="InterPro"/>
</dbReference>
<dbReference type="PANTHER" id="PTHR33203:SF37">
    <property type="entry name" value="GLYCINE-RICH PROTEIN _ OLEOSIN"/>
    <property type="match status" value="1"/>
</dbReference>
<organism evidence="10 11">
    <name type="scientific">Sphenostylis stenocarpa</name>
    <dbReference type="NCBI Taxonomy" id="92480"/>
    <lineage>
        <taxon>Eukaryota</taxon>
        <taxon>Viridiplantae</taxon>
        <taxon>Streptophyta</taxon>
        <taxon>Embryophyta</taxon>
        <taxon>Tracheophyta</taxon>
        <taxon>Spermatophyta</taxon>
        <taxon>Magnoliopsida</taxon>
        <taxon>eudicotyledons</taxon>
        <taxon>Gunneridae</taxon>
        <taxon>Pentapetalae</taxon>
        <taxon>rosids</taxon>
        <taxon>fabids</taxon>
        <taxon>Fabales</taxon>
        <taxon>Fabaceae</taxon>
        <taxon>Papilionoideae</taxon>
        <taxon>50 kb inversion clade</taxon>
        <taxon>NPAAA clade</taxon>
        <taxon>indigoferoid/millettioid clade</taxon>
        <taxon>Phaseoleae</taxon>
        <taxon>Sphenostylis</taxon>
    </lineage>
</organism>
<sequence length="121" mass="12984">MADYYQKGHFGGHSPQISGVKLVSASVAALATVGPMLWMMGFSFLASTTLLLVCSPLLLLFTPLLLPAAFLFMITLAGFAVADAMALTGLHLLGGIARETRVMFGGLRPHYEGKERGFMDY</sequence>
<evidence type="ECO:0000256" key="7">
    <source>
        <dbReference type="ARBA" id="ARBA00022989"/>
    </source>
</evidence>